<evidence type="ECO:0000313" key="3">
    <source>
        <dbReference type="Proteomes" id="UP000244334"/>
    </source>
</evidence>
<name>A0A328TJH3_9GAMM</name>
<sequence length="38" mass="4400">MEMSVLHRQGMSIRAIARQLSCSRETVRRYIRSPLPVA</sequence>
<reference evidence="2" key="1">
    <citation type="submission" date="2018-04" db="EMBL/GenBank/DDBJ databases">
        <title>Genomes of the Obligate Erwinia dacicola and Facultative Enterobacter sp. OLF Endosymbionts of the Olive Fruit fly, Bactrocera oleae.</title>
        <authorList>
            <person name="Estes A.M."/>
            <person name="Hearn D.J."/>
            <person name="Agarwal S."/>
            <person name="Pierson E.A."/>
            <person name="Dunning-Hotopp J.C."/>
        </authorList>
    </citation>
    <scope>NUCLEOTIDE SEQUENCE [LARGE SCALE GENOMIC DNA]</scope>
    <source>
        <strain evidence="2">Oroville</strain>
    </source>
</reference>
<evidence type="ECO:0000259" key="1">
    <source>
        <dbReference type="Pfam" id="PF02796"/>
    </source>
</evidence>
<dbReference type="Gene3D" id="1.10.10.60">
    <property type="entry name" value="Homeodomain-like"/>
    <property type="match status" value="1"/>
</dbReference>
<keyword evidence="3" id="KW-1185">Reference proteome</keyword>
<feature type="non-terminal residue" evidence="2">
    <location>
        <position position="38"/>
    </location>
</feature>
<dbReference type="Pfam" id="PF02796">
    <property type="entry name" value="HTH_7"/>
    <property type="match status" value="1"/>
</dbReference>
<comment type="caution">
    <text evidence="2">The sequence shown here is derived from an EMBL/GenBank/DDBJ whole genome shotgun (WGS) entry which is preliminary data.</text>
</comment>
<gene>
    <name evidence="2" type="ORF">ACZ87_03658</name>
</gene>
<dbReference type="GO" id="GO:0003677">
    <property type="term" value="F:DNA binding"/>
    <property type="evidence" value="ECO:0007669"/>
    <property type="project" value="InterPro"/>
</dbReference>
<dbReference type="SUPFAM" id="SSF46689">
    <property type="entry name" value="Homeodomain-like"/>
    <property type="match status" value="1"/>
</dbReference>
<dbReference type="InterPro" id="IPR009057">
    <property type="entry name" value="Homeodomain-like_sf"/>
</dbReference>
<dbReference type="Proteomes" id="UP000244334">
    <property type="component" value="Unassembled WGS sequence"/>
</dbReference>
<evidence type="ECO:0000313" key="2">
    <source>
        <dbReference type="EMBL" id="RAP69553.1"/>
    </source>
</evidence>
<accession>A0A328TJH3</accession>
<dbReference type="InterPro" id="IPR006120">
    <property type="entry name" value="Resolvase_HTH_dom"/>
</dbReference>
<dbReference type="AlphaFoldDB" id="A0A328TJH3"/>
<dbReference type="GO" id="GO:0000150">
    <property type="term" value="F:DNA strand exchange activity"/>
    <property type="evidence" value="ECO:0007669"/>
    <property type="project" value="InterPro"/>
</dbReference>
<organism evidence="2 3">
    <name type="scientific">Candidatus Erwinia dacicola</name>
    <dbReference type="NCBI Taxonomy" id="252393"/>
    <lineage>
        <taxon>Bacteria</taxon>
        <taxon>Pseudomonadati</taxon>
        <taxon>Pseudomonadota</taxon>
        <taxon>Gammaproteobacteria</taxon>
        <taxon>Enterobacterales</taxon>
        <taxon>Erwiniaceae</taxon>
        <taxon>Erwinia</taxon>
    </lineage>
</organism>
<feature type="domain" description="Resolvase HTH" evidence="1">
    <location>
        <begin position="2"/>
        <end position="32"/>
    </location>
</feature>
<proteinExistence type="predicted"/>
<protein>
    <submittedName>
        <fullName evidence="2">HTH domain protein</fullName>
    </submittedName>
</protein>
<dbReference type="EMBL" id="LJAM02000706">
    <property type="protein sequence ID" value="RAP69553.1"/>
    <property type="molecule type" value="Genomic_DNA"/>
</dbReference>